<evidence type="ECO:0000313" key="6">
    <source>
        <dbReference type="Proteomes" id="UP000001876"/>
    </source>
</evidence>
<dbReference type="Proteomes" id="UP000001876">
    <property type="component" value="Unassembled WGS sequence"/>
</dbReference>
<dbReference type="Pfam" id="PF23562">
    <property type="entry name" value="AMP-binding_C_3"/>
    <property type="match status" value="1"/>
</dbReference>
<reference evidence="5 6" key="1">
    <citation type="journal article" date="2009" name="Science">
        <title>Green evolution and dynamic adaptations revealed by genomes of the marine picoeukaryotes Micromonas.</title>
        <authorList>
            <person name="Worden A.Z."/>
            <person name="Lee J.H."/>
            <person name="Mock T."/>
            <person name="Rouze P."/>
            <person name="Simmons M.P."/>
            <person name="Aerts A.L."/>
            <person name="Allen A.E."/>
            <person name="Cuvelier M.L."/>
            <person name="Derelle E."/>
            <person name="Everett M.V."/>
            <person name="Foulon E."/>
            <person name="Grimwood J."/>
            <person name="Gundlach H."/>
            <person name="Henrissat B."/>
            <person name="Napoli C."/>
            <person name="McDonald S.M."/>
            <person name="Parker M.S."/>
            <person name="Rombauts S."/>
            <person name="Salamov A."/>
            <person name="Von Dassow P."/>
            <person name="Badger J.H."/>
            <person name="Coutinho P.M."/>
            <person name="Demir E."/>
            <person name="Dubchak I."/>
            <person name="Gentemann C."/>
            <person name="Eikrem W."/>
            <person name="Gready J.E."/>
            <person name="John U."/>
            <person name="Lanier W."/>
            <person name="Lindquist E.A."/>
            <person name="Lucas S."/>
            <person name="Mayer K.F."/>
            <person name="Moreau H."/>
            <person name="Not F."/>
            <person name="Otillar R."/>
            <person name="Panaud O."/>
            <person name="Pangilinan J."/>
            <person name="Paulsen I."/>
            <person name="Piegu B."/>
            <person name="Poliakov A."/>
            <person name="Robbens S."/>
            <person name="Schmutz J."/>
            <person name="Toulza E."/>
            <person name="Wyss T."/>
            <person name="Zelensky A."/>
            <person name="Zhou K."/>
            <person name="Armbrust E.V."/>
            <person name="Bhattacharya D."/>
            <person name="Goodenough U.W."/>
            <person name="Van de Peer Y."/>
            <person name="Grigoriev I.V."/>
        </authorList>
    </citation>
    <scope>NUCLEOTIDE SEQUENCE [LARGE SCALE GENOMIC DNA]</scope>
    <source>
        <strain evidence="5 6">CCMP1545</strain>
    </source>
</reference>
<dbReference type="EMBL" id="GG663743">
    <property type="protein sequence ID" value="EEH54747.1"/>
    <property type="molecule type" value="Genomic_DNA"/>
</dbReference>
<keyword evidence="2" id="KW-0276">Fatty acid metabolism</keyword>
<keyword evidence="6" id="KW-1185">Reference proteome</keyword>
<proteinExistence type="predicted"/>
<dbReference type="GeneID" id="9686536"/>
<dbReference type="GO" id="GO:0016020">
    <property type="term" value="C:membrane"/>
    <property type="evidence" value="ECO:0007669"/>
    <property type="project" value="TreeGrafter"/>
</dbReference>
<organism evidence="6">
    <name type="scientific">Micromonas pusilla (strain CCMP1545)</name>
    <name type="common">Picoplanktonic green alga</name>
    <dbReference type="NCBI Taxonomy" id="564608"/>
    <lineage>
        <taxon>Eukaryota</taxon>
        <taxon>Viridiplantae</taxon>
        <taxon>Chlorophyta</taxon>
        <taxon>Mamiellophyceae</taxon>
        <taxon>Mamiellales</taxon>
        <taxon>Mamiellaceae</taxon>
        <taxon>Micromonas</taxon>
    </lineage>
</organism>
<evidence type="ECO:0000313" key="5">
    <source>
        <dbReference type="EMBL" id="EEH54747.1"/>
    </source>
</evidence>
<dbReference type="PROSITE" id="PS00455">
    <property type="entry name" value="AMP_BINDING"/>
    <property type="match status" value="1"/>
</dbReference>
<dbReference type="GO" id="GO:0004467">
    <property type="term" value="F:long-chain fatty acid-CoA ligase activity"/>
    <property type="evidence" value="ECO:0007669"/>
    <property type="project" value="UniProtKB-ARBA"/>
</dbReference>
<dbReference type="RefSeq" id="XP_003061097.1">
    <property type="nucleotide sequence ID" value="XM_003061051.1"/>
</dbReference>
<dbReference type="OrthoDB" id="494792at2759"/>
<dbReference type="InterPro" id="IPR000873">
    <property type="entry name" value="AMP-dep_synth/lig_dom"/>
</dbReference>
<sequence length="651" mass="70176">MPRDVKPTAIADIKLAESGVAAREPETIMTVFKKCADHKLANTKALIGCDGKTWTWKQFYDDTRAAAKSFIALGLGRFESVSILGFNAPEWHLSNMAAIAAGGFAAGIYTTNEPPACKYIVDHCKARVIVVEGQKQLDKILAIRGSLPKLAAIVVYGGDFDKSANDGVGAGQAKVYSWNDFMALGAGVAEADLDARVADQKPGHCCTLIYTSGTTGNPKAVMISHDNVTFTTRANIEHHPDFVSGPLRVVSYLPLSHIAAQIVDIHSPMAYLADHGLPSEIHFAAPDAMKGSLKGTLMKAKPTVFFAVPRVWEKFAEAIQAKGREIKGLKKKISAWGKGTLGKAHAAAQVNSKGSAPFFTFLARKLVSAKAKAAIGLEEARLCLSGAAPITKDTLDYFGSLGVHIMEVYGMSENTGPQTCGQNAHFLAGTCGRTLPGVEINIEHDPKRDKPNEGEVCFRGRHVMMGYMHDAEKTSGAVDEDGWLHSGDVGKVDPATGLLSITGRIKELIITAGGENIAPVPIEDRLKSLLPCISNVMMVGDKRKYNTLLVTLRQKPDDENGFVDELFGTSKDVSKASTTVTEAKKDPKWTAYIEGGIKTYNKEAVSNAQKIQKFTILDVDFSVDGGELTSTQKLKRNVVVEKYSGVIEKMY</sequence>
<dbReference type="GO" id="GO:0005783">
    <property type="term" value="C:endoplasmic reticulum"/>
    <property type="evidence" value="ECO:0007669"/>
    <property type="project" value="TreeGrafter"/>
</dbReference>
<evidence type="ECO:0000256" key="1">
    <source>
        <dbReference type="ARBA" id="ARBA00022598"/>
    </source>
</evidence>
<gene>
    <name evidence="5" type="ORF">MICPUCDRAFT_28137</name>
</gene>
<dbReference type="Gene3D" id="3.40.50.12780">
    <property type="entry name" value="N-terminal domain of ligase-like"/>
    <property type="match status" value="1"/>
</dbReference>
<dbReference type="InterPro" id="IPR042099">
    <property type="entry name" value="ANL_N_sf"/>
</dbReference>
<dbReference type="OMA" id="ETCAYVC"/>
<dbReference type="Pfam" id="PF00501">
    <property type="entry name" value="AMP-binding"/>
    <property type="match status" value="1"/>
</dbReference>
<dbReference type="STRING" id="564608.C1MYT8"/>
<keyword evidence="3" id="KW-0443">Lipid metabolism</keyword>
<feature type="domain" description="AMP-dependent synthetase/ligase" evidence="4">
    <location>
        <begin position="42"/>
        <end position="467"/>
    </location>
</feature>
<dbReference type="SUPFAM" id="SSF56801">
    <property type="entry name" value="Acetyl-CoA synthetase-like"/>
    <property type="match status" value="1"/>
</dbReference>
<dbReference type="AlphaFoldDB" id="C1MYT8"/>
<dbReference type="eggNOG" id="KOG1256">
    <property type="taxonomic scope" value="Eukaryota"/>
</dbReference>
<evidence type="ECO:0000256" key="3">
    <source>
        <dbReference type="ARBA" id="ARBA00023098"/>
    </source>
</evidence>
<dbReference type="PANTHER" id="PTHR43272:SF32">
    <property type="entry name" value="AMP-DEPENDENT SYNTHETASE_LIGASE DOMAIN-CONTAINING PROTEIN"/>
    <property type="match status" value="1"/>
</dbReference>
<dbReference type="InterPro" id="IPR020845">
    <property type="entry name" value="AMP-binding_CS"/>
</dbReference>
<dbReference type="PANTHER" id="PTHR43272">
    <property type="entry name" value="LONG-CHAIN-FATTY-ACID--COA LIGASE"/>
    <property type="match status" value="1"/>
</dbReference>
<protein>
    <submittedName>
        <fullName evidence="5">Predicted protein</fullName>
    </submittedName>
</protein>
<accession>C1MYT8</accession>
<evidence type="ECO:0000259" key="4">
    <source>
        <dbReference type="Pfam" id="PF00501"/>
    </source>
</evidence>
<dbReference type="KEGG" id="mpp:MICPUCDRAFT_28137"/>
<name>C1MYT8_MICPC</name>
<keyword evidence="1" id="KW-0436">Ligase</keyword>
<evidence type="ECO:0000256" key="2">
    <source>
        <dbReference type="ARBA" id="ARBA00022832"/>
    </source>
</evidence>